<comment type="caution">
    <text evidence="2">The sequence shown here is derived from an EMBL/GenBank/DDBJ whole genome shotgun (WGS) entry which is preliminary data.</text>
</comment>
<evidence type="ECO:0000256" key="1">
    <source>
        <dbReference type="SAM" id="SignalP"/>
    </source>
</evidence>
<dbReference type="AlphaFoldDB" id="A0A4Z0V6P0"/>
<keyword evidence="3" id="KW-1185">Reference proteome</keyword>
<organism evidence="2 3">
    <name type="scientific">Duncaniella freteri</name>
    <dbReference type="NCBI Taxonomy" id="2530391"/>
    <lineage>
        <taxon>Bacteria</taxon>
        <taxon>Pseudomonadati</taxon>
        <taxon>Bacteroidota</taxon>
        <taxon>Bacteroidia</taxon>
        <taxon>Bacteroidales</taxon>
        <taxon>Muribaculaceae</taxon>
        <taxon>Duncaniella</taxon>
    </lineage>
</organism>
<proteinExistence type="predicted"/>
<name>A0A4Z0V6P0_9BACT</name>
<feature type="signal peptide" evidence="1">
    <location>
        <begin position="1"/>
        <end position="19"/>
    </location>
</feature>
<dbReference type="Gene3D" id="3.40.50.1820">
    <property type="entry name" value="alpha/beta hydrolase"/>
    <property type="match status" value="1"/>
</dbReference>
<protein>
    <recommendedName>
        <fullName evidence="4">Hydrolase</fullName>
    </recommendedName>
</protein>
<dbReference type="GeneID" id="82149574"/>
<dbReference type="PANTHER" id="PTHR22946">
    <property type="entry name" value="DIENELACTONE HYDROLASE DOMAIN-CONTAINING PROTEIN-RELATED"/>
    <property type="match status" value="1"/>
</dbReference>
<dbReference type="InterPro" id="IPR050261">
    <property type="entry name" value="FrsA_esterase"/>
</dbReference>
<dbReference type="Pfam" id="PF12715">
    <property type="entry name" value="Abhydrolase_7"/>
    <property type="match status" value="1"/>
</dbReference>
<sequence length="387" mass="43823">MKRFIAYFSIAALAFGASAQSKKSDVPHSSRYEIERDMPTFLDRIHEELTYPLAWGNSDIKDYCVWNRTARDKVIELMLTPPKHSSSWAPEVVAEEKRDGYTAQKVAFNLTDYSRVEAYVLTPDGDGPFPALVALHDHGGHYTIGKEKMIRPFEVDAWVYDDADKWADNLYEGQYLGDYLAKNGYVVISVDALFWGDRGRKEGPDGSKHANIAGNFQMLGRNMSAWMNFEDMYTAEFLATLPKVDPERIGCIGLSMGAYRSWMLAALSPIIKAGVAVCWMTTTDIQLSWEYGREKGGFANCLLGVRNYLDYPHVASLACPKPMFFLNGETDKLFPTVAVNKAFGEMRKVWESQGASDNLRTEIWDIGHQCHKKEQSECLKFLDKHLK</sequence>
<evidence type="ECO:0000313" key="3">
    <source>
        <dbReference type="Proteomes" id="UP000297635"/>
    </source>
</evidence>
<feature type="chain" id="PRO_5021468317" description="Hydrolase" evidence="1">
    <location>
        <begin position="20"/>
        <end position="387"/>
    </location>
</feature>
<reference evidence="2 3" key="1">
    <citation type="submission" date="2019-02" db="EMBL/GenBank/DDBJ databases">
        <title>Isolation and identification of novel species under the genus Muribaculum.</title>
        <authorList>
            <person name="Miyake S."/>
            <person name="Ding Y."/>
            <person name="Low A."/>
            <person name="Soh M."/>
            <person name="Seedorf H."/>
        </authorList>
    </citation>
    <scope>NUCLEOTIDE SEQUENCE [LARGE SCALE GENOMIC DNA]</scope>
    <source>
        <strain evidence="2 3">TLL-A3</strain>
    </source>
</reference>
<dbReference type="InterPro" id="IPR029058">
    <property type="entry name" value="AB_hydrolase_fold"/>
</dbReference>
<keyword evidence="1" id="KW-0732">Signal</keyword>
<dbReference type="Proteomes" id="UP000297635">
    <property type="component" value="Unassembled WGS sequence"/>
</dbReference>
<gene>
    <name evidence="2" type="ORF">EZ315_07195</name>
</gene>
<evidence type="ECO:0000313" key="2">
    <source>
        <dbReference type="EMBL" id="TGG40471.1"/>
    </source>
</evidence>
<dbReference type="PANTHER" id="PTHR22946:SF8">
    <property type="entry name" value="ACETYL XYLAN ESTERASE DOMAIN-CONTAINING PROTEIN"/>
    <property type="match status" value="1"/>
</dbReference>
<evidence type="ECO:0008006" key="4">
    <source>
        <dbReference type="Google" id="ProtNLM"/>
    </source>
</evidence>
<accession>A0A4Z0V6P0</accession>
<dbReference type="RefSeq" id="WP_135471483.1">
    <property type="nucleotide sequence ID" value="NZ_CASJDB010000005.1"/>
</dbReference>
<dbReference type="EMBL" id="SJSA01000001">
    <property type="protein sequence ID" value="TGG40471.1"/>
    <property type="molecule type" value="Genomic_DNA"/>
</dbReference>
<dbReference type="InterPro" id="IPR025890">
    <property type="entry name" value="Abhydrolase_bac"/>
</dbReference>
<dbReference type="SUPFAM" id="SSF53474">
    <property type="entry name" value="alpha/beta-Hydrolases"/>
    <property type="match status" value="1"/>
</dbReference>